<dbReference type="InterPro" id="IPR020846">
    <property type="entry name" value="MFS_dom"/>
</dbReference>
<dbReference type="InterPro" id="IPR036259">
    <property type="entry name" value="MFS_trans_sf"/>
</dbReference>
<feature type="transmembrane region" description="Helical" evidence="8">
    <location>
        <begin position="177"/>
        <end position="197"/>
    </location>
</feature>
<dbReference type="Gene3D" id="1.20.1720.10">
    <property type="entry name" value="Multidrug resistance protein D"/>
    <property type="match status" value="1"/>
</dbReference>
<evidence type="ECO:0000256" key="4">
    <source>
        <dbReference type="ARBA" id="ARBA00022475"/>
    </source>
</evidence>
<feature type="transmembrane region" description="Helical" evidence="8">
    <location>
        <begin position="114"/>
        <end position="139"/>
    </location>
</feature>
<keyword evidence="6 8" id="KW-1133">Transmembrane helix</keyword>
<feature type="transmembrane region" description="Helical" evidence="8">
    <location>
        <begin position="240"/>
        <end position="262"/>
    </location>
</feature>
<reference evidence="10 11" key="1">
    <citation type="journal article" date="2019" name="ACS Chem. Biol.">
        <title>Identification and Mobilization of a Cryptic Antibiotic Biosynthesis Gene Locus from a Human-Pathogenic Nocardia Isolate.</title>
        <authorList>
            <person name="Herisse M."/>
            <person name="Ishida K."/>
            <person name="Porter J.L."/>
            <person name="Howden B."/>
            <person name="Hertweck C."/>
            <person name="Stinear T.P."/>
            <person name="Pidot S.J."/>
        </authorList>
    </citation>
    <scope>NUCLEOTIDE SEQUENCE [LARGE SCALE GENOMIC DNA]</scope>
    <source>
        <strain evidence="10 11">AUSMDU00012717</strain>
    </source>
</reference>
<organism evidence="10 11">
    <name type="scientific">Nocardia arthritidis</name>
    <dbReference type="NCBI Taxonomy" id="228602"/>
    <lineage>
        <taxon>Bacteria</taxon>
        <taxon>Bacillati</taxon>
        <taxon>Actinomycetota</taxon>
        <taxon>Actinomycetes</taxon>
        <taxon>Mycobacteriales</taxon>
        <taxon>Nocardiaceae</taxon>
        <taxon>Nocardia</taxon>
    </lineage>
</organism>
<feature type="transmembrane region" description="Helical" evidence="8">
    <location>
        <begin position="89"/>
        <end position="108"/>
    </location>
</feature>
<evidence type="ECO:0000313" key="11">
    <source>
        <dbReference type="Proteomes" id="UP000503540"/>
    </source>
</evidence>
<evidence type="ECO:0000256" key="3">
    <source>
        <dbReference type="ARBA" id="ARBA00022448"/>
    </source>
</evidence>
<feature type="transmembrane region" description="Helical" evidence="8">
    <location>
        <begin position="314"/>
        <end position="337"/>
    </location>
</feature>
<feature type="transmembrane region" description="Helical" evidence="8">
    <location>
        <begin position="349"/>
        <end position="368"/>
    </location>
</feature>
<dbReference type="GO" id="GO:0022857">
    <property type="term" value="F:transmembrane transporter activity"/>
    <property type="evidence" value="ECO:0007669"/>
    <property type="project" value="InterPro"/>
</dbReference>
<feature type="transmembrane region" description="Helical" evidence="8">
    <location>
        <begin position="21"/>
        <end position="44"/>
    </location>
</feature>
<gene>
    <name evidence="10" type="ORF">F5544_35705</name>
</gene>
<name>A0A6G9YP56_9NOCA</name>
<dbReference type="SUPFAM" id="SSF103473">
    <property type="entry name" value="MFS general substrate transporter"/>
    <property type="match status" value="1"/>
</dbReference>
<comment type="subcellular location">
    <subcellularLocation>
        <location evidence="1">Cell membrane</location>
        <topology evidence="1">Multi-pass membrane protein</topology>
    </subcellularLocation>
</comment>
<evidence type="ECO:0000259" key="9">
    <source>
        <dbReference type="PROSITE" id="PS50850"/>
    </source>
</evidence>
<dbReference type="Gene3D" id="1.20.1250.20">
    <property type="entry name" value="MFS general substrate transporter like domains"/>
    <property type="match status" value="1"/>
</dbReference>
<keyword evidence="4" id="KW-1003">Cell membrane</keyword>
<dbReference type="Proteomes" id="UP000503540">
    <property type="component" value="Chromosome"/>
</dbReference>
<dbReference type="PROSITE" id="PS50850">
    <property type="entry name" value="MFS"/>
    <property type="match status" value="1"/>
</dbReference>
<dbReference type="PRINTS" id="PR01036">
    <property type="entry name" value="TCRTETB"/>
</dbReference>
<dbReference type="PANTHER" id="PTHR42718">
    <property type="entry name" value="MAJOR FACILITATOR SUPERFAMILY MULTIDRUG TRANSPORTER MFSC"/>
    <property type="match status" value="1"/>
</dbReference>
<dbReference type="KEGG" id="nah:F5544_35705"/>
<dbReference type="InterPro" id="IPR011701">
    <property type="entry name" value="MFS"/>
</dbReference>
<proteinExistence type="inferred from homology"/>
<dbReference type="CDD" id="cd17321">
    <property type="entry name" value="MFS_MMR_MDR_like"/>
    <property type="match status" value="1"/>
</dbReference>
<feature type="transmembrane region" description="Helical" evidence="8">
    <location>
        <begin position="421"/>
        <end position="438"/>
    </location>
</feature>
<feature type="transmembrane region" description="Helical" evidence="8">
    <location>
        <begin position="514"/>
        <end position="534"/>
    </location>
</feature>
<feature type="domain" description="Major facilitator superfamily (MFS) profile" evidence="9">
    <location>
        <begin position="23"/>
        <end position="539"/>
    </location>
</feature>
<dbReference type="Pfam" id="PF07690">
    <property type="entry name" value="MFS_1"/>
    <property type="match status" value="1"/>
</dbReference>
<feature type="transmembrane region" description="Helical" evidence="8">
    <location>
        <begin position="283"/>
        <end position="308"/>
    </location>
</feature>
<feature type="transmembrane region" description="Helical" evidence="8">
    <location>
        <begin position="374"/>
        <end position="400"/>
    </location>
</feature>
<dbReference type="InterPro" id="IPR004638">
    <property type="entry name" value="EmrB-like"/>
</dbReference>
<dbReference type="GO" id="GO:0005886">
    <property type="term" value="C:plasma membrane"/>
    <property type="evidence" value="ECO:0007669"/>
    <property type="project" value="UniProtKB-SubCell"/>
</dbReference>
<evidence type="ECO:0000256" key="2">
    <source>
        <dbReference type="ARBA" id="ARBA00008537"/>
    </source>
</evidence>
<keyword evidence="3" id="KW-0813">Transport</keyword>
<sequence>MVAPAGRLEVEPVNRLRGNPWAVLITLCLGFFMTLLDTTVVGVAMPNIIASLGLSYSEVLWVSNAYVLVLAVLLITAGRLGDLLGKRNVYLAGVAVFTVASVCCALSQNAGELIAARAVQGLGAALLMPQTMSIIVAIFPPDRRGTALGVWGAVAGVATVAGPPLGGFLVNAADWRWIFTINVPLGLLVLALAPLIIPVTARPPRAGRFDVRGAVLITVALALLAFAVQEGQRYHWGTVWSFVSIPLLLVLGAVVFAGFALSQSRPGDRTPMVPIPLLRNRNFALMSVSAIGLSIGLMSMAIGFQLYAQSVLGYSALAAGMISAPLSVVSAVVGPIMGRLSDRFSGRRIAAAGLALFAVGLVIFALTSRVDSSVWALVPGLVVMGAGLGCVFAPLAAVAMHDVPPVMAGAAAGVMNATRQLGSVLGTAGFGVLLQYELTNNLMGVRESTVSTLPPEARADFVNGIHGAAANGIDYAALQTGTAVRLPPDATPELAQQISVVARQVFGDGFVSSMHIALCLPIVALLAAAGCALLTRERTPAPSEPERESVRTA</sequence>
<protein>
    <submittedName>
        <fullName evidence="10">DHA2 family efflux MFS transporter permease subunit</fullName>
    </submittedName>
</protein>
<evidence type="ECO:0000256" key="8">
    <source>
        <dbReference type="SAM" id="Phobius"/>
    </source>
</evidence>
<dbReference type="EMBL" id="CP046172">
    <property type="protein sequence ID" value="QIS14971.1"/>
    <property type="molecule type" value="Genomic_DNA"/>
</dbReference>
<evidence type="ECO:0000256" key="7">
    <source>
        <dbReference type="ARBA" id="ARBA00023136"/>
    </source>
</evidence>
<feature type="transmembrane region" description="Helical" evidence="8">
    <location>
        <begin position="59"/>
        <end position="77"/>
    </location>
</feature>
<keyword evidence="11" id="KW-1185">Reference proteome</keyword>
<dbReference type="PANTHER" id="PTHR42718:SF9">
    <property type="entry name" value="MAJOR FACILITATOR SUPERFAMILY MULTIDRUG TRANSPORTER MFSC"/>
    <property type="match status" value="1"/>
</dbReference>
<feature type="transmembrane region" description="Helical" evidence="8">
    <location>
        <begin position="146"/>
        <end position="165"/>
    </location>
</feature>
<accession>A0A6G9YP56</accession>
<evidence type="ECO:0000256" key="1">
    <source>
        <dbReference type="ARBA" id="ARBA00004651"/>
    </source>
</evidence>
<comment type="similarity">
    <text evidence="2">Belongs to the major facilitator superfamily. EmrB family.</text>
</comment>
<evidence type="ECO:0000256" key="6">
    <source>
        <dbReference type="ARBA" id="ARBA00022989"/>
    </source>
</evidence>
<dbReference type="AlphaFoldDB" id="A0A6G9YP56"/>
<evidence type="ECO:0000256" key="5">
    <source>
        <dbReference type="ARBA" id="ARBA00022692"/>
    </source>
</evidence>
<dbReference type="NCBIfam" id="TIGR00711">
    <property type="entry name" value="efflux_EmrB"/>
    <property type="match status" value="1"/>
</dbReference>
<feature type="transmembrane region" description="Helical" evidence="8">
    <location>
        <begin position="209"/>
        <end position="228"/>
    </location>
</feature>
<keyword evidence="7 8" id="KW-0472">Membrane</keyword>
<keyword evidence="5 8" id="KW-0812">Transmembrane</keyword>
<evidence type="ECO:0000313" key="10">
    <source>
        <dbReference type="EMBL" id="QIS14971.1"/>
    </source>
</evidence>